<feature type="signal peptide" evidence="2">
    <location>
        <begin position="1"/>
        <end position="28"/>
    </location>
</feature>
<gene>
    <name evidence="3" type="ORF">FRACYDRAFT_233046</name>
</gene>
<feature type="compositionally biased region" description="Low complexity" evidence="1">
    <location>
        <begin position="42"/>
        <end position="52"/>
    </location>
</feature>
<evidence type="ECO:0000313" key="4">
    <source>
        <dbReference type="Proteomes" id="UP000095751"/>
    </source>
</evidence>
<feature type="region of interest" description="Disordered" evidence="1">
    <location>
        <begin position="42"/>
        <end position="67"/>
    </location>
</feature>
<dbReference type="AlphaFoldDB" id="A0A1E7FXJ5"/>
<sequence length="394" mass="45767">MSKLYSRTNFLHCSILLLHFFAWSGIQNLRVRASSAYESTINNDETTSSTTTRTKDTKDNNLEPTTTTSNNDIIYTYYEKIDMLNRTTGMSDEEDSDLLNFWKETWKAAGYMPIILTAEDIMISFQRHDDDDGGQTTTTTKSKYFTKDRYDSITSRLNNLNQDDFSRILFRRWIAMATVDGGWFSDYDNFPLRRRRRHQSYFSSPPPNQIAQAGKLHLQEQLPNDGKMTLHDILSPTLASGSGKEWLDTLENMLDDAEKHCQRAAEYRHRHDDNDGRENYGSHNINCFWTDSLGIHSLRTNNNHNQDIPAPKTSRQVAVPFDKDDPVSFNDPKLCSSKNFRNKWTVHFGGEILQRGKYIPSPKDRLPKHRLKLARSWLDQWHILCDDNKTDSMK</sequence>
<keyword evidence="4" id="KW-1185">Reference proteome</keyword>
<dbReference type="Proteomes" id="UP000095751">
    <property type="component" value="Unassembled WGS sequence"/>
</dbReference>
<proteinExistence type="predicted"/>
<evidence type="ECO:0000313" key="3">
    <source>
        <dbReference type="EMBL" id="OEU22882.1"/>
    </source>
</evidence>
<name>A0A1E7FXJ5_9STRA</name>
<keyword evidence="2" id="KW-0732">Signal</keyword>
<evidence type="ECO:0000256" key="1">
    <source>
        <dbReference type="SAM" id="MobiDB-lite"/>
    </source>
</evidence>
<organism evidence="3 4">
    <name type="scientific">Fragilariopsis cylindrus CCMP1102</name>
    <dbReference type="NCBI Taxonomy" id="635003"/>
    <lineage>
        <taxon>Eukaryota</taxon>
        <taxon>Sar</taxon>
        <taxon>Stramenopiles</taxon>
        <taxon>Ochrophyta</taxon>
        <taxon>Bacillariophyta</taxon>
        <taxon>Bacillariophyceae</taxon>
        <taxon>Bacillariophycidae</taxon>
        <taxon>Bacillariales</taxon>
        <taxon>Bacillariaceae</taxon>
        <taxon>Fragilariopsis</taxon>
    </lineage>
</organism>
<dbReference type="InParanoid" id="A0A1E7FXJ5"/>
<dbReference type="OrthoDB" id="408457at2759"/>
<accession>A0A1E7FXJ5</accession>
<dbReference type="KEGG" id="fcy:FRACYDRAFT_233046"/>
<reference evidence="3 4" key="1">
    <citation type="submission" date="2016-09" db="EMBL/GenBank/DDBJ databases">
        <title>Extensive genetic diversity and differential bi-allelic expression allows diatom success in the polar Southern Ocean.</title>
        <authorList>
            <consortium name="DOE Joint Genome Institute"/>
            <person name="Mock T."/>
            <person name="Otillar R.P."/>
            <person name="Strauss J."/>
            <person name="Dupont C."/>
            <person name="Frickenhaus S."/>
            <person name="Maumus F."/>
            <person name="Mcmullan M."/>
            <person name="Sanges R."/>
            <person name="Schmutz J."/>
            <person name="Toseland A."/>
            <person name="Valas R."/>
            <person name="Veluchamy A."/>
            <person name="Ward B.J."/>
            <person name="Allen A."/>
            <person name="Barry K."/>
            <person name="Falciatore A."/>
            <person name="Ferrante M."/>
            <person name="Fortunato A.E."/>
            <person name="Gloeckner G."/>
            <person name="Gruber A."/>
            <person name="Hipkin R."/>
            <person name="Janech M."/>
            <person name="Kroth P."/>
            <person name="Leese F."/>
            <person name="Lindquist E."/>
            <person name="Lyon B.R."/>
            <person name="Martin J."/>
            <person name="Mayer C."/>
            <person name="Parker M."/>
            <person name="Quesneville H."/>
            <person name="Raymond J."/>
            <person name="Uhlig C."/>
            <person name="Valentin K.U."/>
            <person name="Worden A.Z."/>
            <person name="Armbrust E.V."/>
            <person name="Bowler C."/>
            <person name="Green B."/>
            <person name="Moulton V."/>
            <person name="Van Oosterhout C."/>
            <person name="Grigoriev I."/>
        </authorList>
    </citation>
    <scope>NUCLEOTIDE SEQUENCE [LARGE SCALE GENOMIC DNA]</scope>
    <source>
        <strain evidence="3 4">CCMP1102</strain>
    </source>
</reference>
<feature type="chain" id="PRO_5009193687" evidence="2">
    <location>
        <begin position="29"/>
        <end position="394"/>
    </location>
</feature>
<protein>
    <submittedName>
        <fullName evidence="3">Uncharacterized protein</fullName>
    </submittedName>
</protein>
<dbReference type="EMBL" id="KV784353">
    <property type="protein sequence ID" value="OEU22882.1"/>
    <property type="molecule type" value="Genomic_DNA"/>
</dbReference>
<evidence type="ECO:0000256" key="2">
    <source>
        <dbReference type="SAM" id="SignalP"/>
    </source>
</evidence>